<evidence type="ECO:0000256" key="5">
    <source>
        <dbReference type="SAM" id="MobiDB-lite"/>
    </source>
</evidence>
<dbReference type="InterPro" id="IPR007016">
    <property type="entry name" value="O-antigen_ligase-rel_domated"/>
</dbReference>
<name>A0AAD0K5Q7_9ACTN</name>
<feature type="region of interest" description="Disordered" evidence="5">
    <location>
        <begin position="415"/>
        <end position="437"/>
    </location>
</feature>
<evidence type="ECO:0000313" key="9">
    <source>
        <dbReference type="Proteomes" id="UP000247118"/>
    </source>
</evidence>
<keyword evidence="4 6" id="KW-0472">Membrane</keyword>
<protein>
    <recommendedName>
        <fullName evidence="7">O-antigen ligase-related domain-containing protein</fullName>
    </recommendedName>
</protein>
<evidence type="ECO:0000313" key="8">
    <source>
        <dbReference type="EMBL" id="AWO83221.1"/>
    </source>
</evidence>
<feature type="transmembrane region" description="Helical" evidence="6">
    <location>
        <begin position="367"/>
        <end position="384"/>
    </location>
</feature>
<feature type="transmembrane region" description="Helical" evidence="6">
    <location>
        <begin position="35"/>
        <end position="58"/>
    </location>
</feature>
<feature type="transmembrane region" description="Helical" evidence="6">
    <location>
        <begin position="150"/>
        <end position="167"/>
    </location>
</feature>
<feature type="domain" description="O-antigen ligase-related" evidence="7">
    <location>
        <begin position="222"/>
        <end position="352"/>
    </location>
</feature>
<evidence type="ECO:0000256" key="6">
    <source>
        <dbReference type="SAM" id="Phobius"/>
    </source>
</evidence>
<evidence type="ECO:0000259" key="7">
    <source>
        <dbReference type="Pfam" id="PF04932"/>
    </source>
</evidence>
<feature type="transmembrane region" description="Helical" evidence="6">
    <location>
        <begin position="97"/>
        <end position="115"/>
    </location>
</feature>
<feature type="transmembrane region" description="Helical" evidence="6">
    <location>
        <begin position="121"/>
        <end position="138"/>
    </location>
</feature>
<gene>
    <name evidence="8" type="ORF">DLJ61_06435</name>
</gene>
<dbReference type="GO" id="GO:0016020">
    <property type="term" value="C:membrane"/>
    <property type="evidence" value="ECO:0007669"/>
    <property type="project" value="UniProtKB-SubCell"/>
</dbReference>
<proteinExistence type="predicted"/>
<feature type="transmembrane region" description="Helical" evidence="6">
    <location>
        <begin position="64"/>
        <end position="85"/>
    </location>
</feature>
<evidence type="ECO:0000256" key="1">
    <source>
        <dbReference type="ARBA" id="ARBA00004141"/>
    </source>
</evidence>
<reference evidence="8 9" key="1">
    <citation type="submission" date="2018-05" db="EMBL/GenBank/DDBJ databases">
        <title>Complete genome sequence of Gordonia terrae NRRL B-16283.</title>
        <authorList>
            <person name="Garlena R.A."/>
            <person name="Russell D.A."/>
            <person name="Hatfull G.F."/>
        </authorList>
    </citation>
    <scope>NUCLEOTIDE SEQUENCE [LARGE SCALE GENOMIC DNA]</scope>
    <source>
        <strain evidence="8 9">NRRL B-16283</strain>
    </source>
</reference>
<dbReference type="AlphaFoldDB" id="A0AAD0K5Q7"/>
<feature type="transmembrane region" description="Helical" evidence="6">
    <location>
        <begin position="187"/>
        <end position="209"/>
    </location>
</feature>
<dbReference type="Proteomes" id="UP000247118">
    <property type="component" value="Chromosome"/>
</dbReference>
<organism evidence="8 9">
    <name type="scientific">Gordonia terrae</name>
    <dbReference type="NCBI Taxonomy" id="2055"/>
    <lineage>
        <taxon>Bacteria</taxon>
        <taxon>Bacillati</taxon>
        <taxon>Actinomycetota</taxon>
        <taxon>Actinomycetes</taxon>
        <taxon>Mycobacteriales</taxon>
        <taxon>Gordoniaceae</taxon>
        <taxon>Gordonia</taxon>
    </lineage>
</organism>
<feature type="transmembrane region" description="Helical" evidence="6">
    <location>
        <begin position="339"/>
        <end position="360"/>
    </location>
</feature>
<feature type="transmembrane region" description="Helical" evidence="6">
    <location>
        <begin position="264"/>
        <end position="285"/>
    </location>
</feature>
<comment type="subcellular location">
    <subcellularLocation>
        <location evidence="1">Membrane</location>
        <topology evidence="1">Multi-pass membrane protein</topology>
    </subcellularLocation>
</comment>
<evidence type="ECO:0000256" key="4">
    <source>
        <dbReference type="ARBA" id="ARBA00023136"/>
    </source>
</evidence>
<feature type="transmembrane region" description="Helical" evidence="6">
    <location>
        <begin position="239"/>
        <end position="257"/>
    </location>
</feature>
<dbReference type="EMBL" id="CP029604">
    <property type="protein sequence ID" value="AWO83221.1"/>
    <property type="molecule type" value="Genomic_DNA"/>
</dbReference>
<sequence length="437" mass="46632">MGVMTLILVTLLVALGLFVAVAHDRQWARHVDRFLCSWLIALTAWPVIVIYAVAPALWSTADAAGPIFAVLLYGPAAGISVAAALRAVSASDLRIDSSAAILALLMLYACAAMIVDGSGRIVNLVMSMALLVGFVFRYRSFGLDDVARSARIALVVTTGSLLVSVLFNSSRVVGACRIDKCTDLGAVLTSPFAGNGNLAGITITALLPFAVYRVSMWRVLAAVAGVALIGLLAGSRTAFGGIAVAGLLGVVLAIPSITTRVRNLLLGLALVASTVYSLFPLYIGYTNADYSLRGYLWNQALREIPDQWFFGHNPAFWVESGASLLFKANYSPHNGWLEILLSVGVWGVLLIVVAAVVKVVQTTDGTTRAFLLAYFSTILALSSLEAVYVPYFLGIAPFAALLPYFLYHHRPPVHRSSQSLSPVPGHEVSTESQMESR</sequence>
<keyword evidence="2 6" id="KW-0812">Transmembrane</keyword>
<dbReference type="Pfam" id="PF04932">
    <property type="entry name" value="Wzy_C"/>
    <property type="match status" value="1"/>
</dbReference>
<keyword evidence="3 6" id="KW-1133">Transmembrane helix</keyword>
<feature type="transmembrane region" description="Helical" evidence="6">
    <location>
        <begin position="6"/>
        <end position="23"/>
    </location>
</feature>
<evidence type="ECO:0000256" key="2">
    <source>
        <dbReference type="ARBA" id="ARBA00022692"/>
    </source>
</evidence>
<accession>A0AAD0K5Q7</accession>
<evidence type="ECO:0000256" key="3">
    <source>
        <dbReference type="ARBA" id="ARBA00022989"/>
    </source>
</evidence>
<feature type="transmembrane region" description="Helical" evidence="6">
    <location>
        <begin position="216"/>
        <end position="233"/>
    </location>
</feature>